<reference evidence="4 5" key="1">
    <citation type="submission" date="2018-10" db="EMBL/GenBank/DDBJ databases">
        <authorList>
            <person name="Li J."/>
        </authorList>
    </citation>
    <scope>NUCLEOTIDE SEQUENCE [LARGE SCALE GENOMIC DNA]</scope>
    <source>
        <strain evidence="4 5">IF 016277</strain>
    </source>
</reference>
<dbReference type="Gene3D" id="3.40.50.410">
    <property type="entry name" value="von Willebrand factor, type A domain"/>
    <property type="match status" value="1"/>
</dbReference>
<feature type="region of interest" description="Disordered" evidence="1">
    <location>
        <begin position="905"/>
        <end position="927"/>
    </location>
</feature>
<sequence length="1087" mass="110389">MKNSKLRLTTAITVAFALLVGGGASLGAYAASGVSAPDASPSADATAEAQDAALATSSVVADDETTAGAKAPTVAEVEGEAPAAAETPAGEGAPKAPASQQPTPTVETQAPAAPKPTVETQAPAAPKPTESGAAVPQVAETEEPDSRVATDPAAHGGALDAGATGLEAQAAQSAVAAALPPGVRSRISVQVGGTRGVGDAVGPQAGVRLKLVTNTRVRWFISSQDRPTDTSLGTWATCVSNAQGVCTIDVPATFSVPSDQFPWIRVDSTPAGVFVIDPLRIESPSSLLPADTTGYAFQLRSADFVSGAETVYPRTSQISPDSRYGSIGSLQTSLVNPPLAAKCGLNIGLLVDLSSSLNNEQKALRTATSGFVTALTGTPSKIGVWTFGTLSPVNTSNNAHIPLTSVATAASAKTITDRVAGFTVPSTGQGTNWDAGLREIASAANNLDLVLVLTDGAPTYRLSGGAAVGSGNSTTFAEIEAAVASANAVKAKNTRIVALGIGGGFDASLPQNLQTISGTVSGSDYLTVTDYTALQKQLKDIAGAQCDGTVNVTKQVTAVQGTSGTAANGWTMSVDDAEAKKVSPASGITSGNGSATFRVADLGANGTRAITIKETQQTGYELQKQGAANAVCTRADTGANVAVTNAEPNGFTVSAIANTSVNCTIINYQIQQASVKVTKTWKVNGTTFENGSQPFGAATYVIDGGTPSGEFGTIRTGFRAGQNISLTEPAPTGTPSGCTYQGVTGNGSKTLVAGLNTFELVNSYTCVTTLTLNKKVVGGTAAPGDFTLTATPGGSVKTGNTVNVAPGKIVLSESGGPVQYRAAVKPGVTLVPNAVGSWECVDSTTGTAVAITDRDNGANGQVEVRYGNKISCTVTNEAALLVLQKFVQNGLDTTAVPADWTLTATPVPQEGAPTVPNVSTPGSTTGTSKLIASNRAYKLTESSTKHAGTYLRLSLTCSTDGVTYVAPVNDTVTVSAGQQVTCRFVNAAKPALSIQKIGWDPVAVTKDIGPKPTTRVDTSQPSPSDRIVQWTYLVTNSGAIGVDGVTVVDNRLAIDAVTCPTANLRNGTYFLEAKQSMTCWASGRLTP</sequence>
<evidence type="ECO:0000313" key="5">
    <source>
        <dbReference type="Proteomes" id="UP000272503"/>
    </source>
</evidence>
<dbReference type="InterPro" id="IPR036465">
    <property type="entry name" value="vWFA_dom_sf"/>
</dbReference>
<dbReference type="OrthoDB" id="134475at2"/>
<evidence type="ECO:0000313" key="4">
    <source>
        <dbReference type="EMBL" id="RLP77010.1"/>
    </source>
</evidence>
<dbReference type="AlphaFoldDB" id="A0A3L7AB16"/>
<dbReference type="PROSITE" id="PS50234">
    <property type="entry name" value="VWFA"/>
    <property type="match status" value="1"/>
</dbReference>
<evidence type="ECO:0000259" key="3">
    <source>
        <dbReference type="PROSITE" id="PS50234"/>
    </source>
</evidence>
<name>A0A3L7AB16_9MICO</name>
<feature type="domain" description="VWFA" evidence="3">
    <location>
        <begin position="346"/>
        <end position="541"/>
    </location>
</feature>
<dbReference type="SUPFAM" id="SSF53300">
    <property type="entry name" value="vWA-like"/>
    <property type="match status" value="1"/>
</dbReference>
<feature type="compositionally biased region" description="Polar residues" evidence="1">
    <location>
        <begin position="99"/>
        <end position="108"/>
    </location>
</feature>
<dbReference type="Proteomes" id="UP000272503">
    <property type="component" value="Unassembled WGS sequence"/>
</dbReference>
<dbReference type="RefSeq" id="WP_121647820.1">
    <property type="nucleotide sequence ID" value="NZ_RCUX01000003.1"/>
</dbReference>
<dbReference type="InterPro" id="IPR002035">
    <property type="entry name" value="VWF_A"/>
</dbReference>
<evidence type="ECO:0000256" key="2">
    <source>
        <dbReference type="SAM" id="SignalP"/>
    </source>
</evidence>
<feature type="compositionally biased region" description="Low complexity" evidence="1">
    <location>
        <begin position="30"/>
        <end position="56"/>
    </location>
</feature>
<dbReference type="InterPro" id="IPR045826">
    <property type="entry name" value="SpaA_PFL_dom_2"/>
</dbReference>
<dbReference type="Pfam" id="PF19403">
    <property type="entry name" value="SpaA_2"/>
    <property type="match status" value="1"/>
</dbReference>
<evidence type="ECO:0000256" key="1">
    <source>
        <dbReference type="SAM" id="MobiDB-lite"/>
    </source>
</evidence>
<organism evidence="4 5">
    <name type="scientific">Mycetocola tolaasinivorans</name>
    <dbReference type="NCBI Taxonomy" id="76635"/>
    <lineage>
        <taxon>Bacteria</taxon>
        <taxon>Bacillati</taxon>
        <taxon>Actinomycetota</taxon>
        <taxon>Actinomycetes</taxon>
        <taxon>Micrococcales</taxon>
        <taxon>Microbacteriaceae</taxon>
        <taxon>Mycetocola</taxon>
    </lineage>
</organism>
<dbReference type="CDD" id="cd00198">
    <property type="entry name" value="vWFA"/>
    <property type="match status" value="1"/>
</dbReference>
<keyword evidence="5" id="KW-1185">Reference proteome</keyword>
<feature type="region of interest" description="Disordered" evidence="1">
    <location>
        <begin position="30"/>
        <end position="159"/>
    </location>
</feature>
<accession>A0A3L7AB16</accession>
<gene>
    <name evidence="4" type="ORF">D9V32_05130</name>
</gene>
<proteinExistence type="predicted"/>
<feature type="signal peptide" evidence="2">
    <location>
        <begin position="1"/>
        <end position="30"/>
    </location>
</feature>
<feature type="chain" id="PRO_5018209556" description="VWFA domain-containing protein" evidence="2">
    <location>
        <begin position="31"/>
        <end position="1087"/>
    </location>
</feature>
<feature type="compositionally biased region" description="Low complexity" evidence="1">
    <location>
        <begin position="71"/>
        <end position="98"/>
    </location>
</feature>
<dbReference type="SMART" id="SM00327">
    <property type="entry name" value="VWA"/>
    <property type="match status" value="1"/>
</dbReference>
<dbReference type="EMBL" id="RCUX01000003">
    <property type="protein sequence ID" value="RLP77010.1"/>
    <property type="molecule type" value="Genomic_DNA"/>
</dbReference>
<keyword evidence="2" id="KW-0732">Signal</keyword>
<protein>
    <recommendedName>
        <fullName evidence="3">VWFA domain-containing protein</fullName>
    </recommendedName>
</protein>
<feature type="compositionally biased region" description="Polar residues" evidence="1">
    <location>
        <begin position="916"/>
        <end position="927"/>
    </location>
</feature>
<comment type="caution">
    <text evidence="4">The sequence shown here is derived from an EMBL/GenBank/DDBJ whole genome shotgun (WGS) entry which is preliminary data.</text>
</comment>